<reference evidence="1" key="1">
    <citation type="submission" date="2020-06" db="EMBL/GenBank/DDBJ databases">
        <authorList>
            <person name="Li T."/>
            <person name="Hu X."/>
            <person name="Zhang T."/>
            <person name="Song X."/>
            <person name="Zhang H."/>
            <person name="Dai N."/>
            <person name="Sheng W."/>
            <person name="Hou X."/>
            <person name="Wei L."/>
        </authorList>
    </citation>
    <scope>NUCLEOTIDE SEQUENCE</scope>
    <source>
        <strain evidence="1">3651</strain>
        <tissue evidence="1">Leaf</tissue>
    </source>
</reference>
<reference evidence="1" key="2">
    <citation type="journal article" date="2024" name="Plant">
        <title>Genomic evolution and insights into agronomic trait innovations of Sesamum species.</title>
        <authorList>
            <person name="Miao H."/>
            <person name="Wang L."/>
            <person name="Qu L."/>
            <person name="Liu H."/>
            <person name="Sun Y."/>
            <person name="Le M."/>
            <person name="Wang Q."/>
            <person name="Wei S."/>
            <person name="Zheng Y."/>
            <person name="Lin W."/>
            <person name="Duan Y."/>
            <person name="Cao H."/>
            <person name="Xiong S."/>
            <person name="Wang X."/>
            <person name="Wei L."/>
            <person name="Li C."/>
            <person name="Ma Q."/>
            <person name="Ju M."/>
            <person name="Zhao R."/>
            <person name="Li G."/>
            <person name="Mu C."/>
            <person name="Tian Q."/>
            <person name="Mei H."/>
            <person name="Zhang T."/>
            <person name="Gao T."/>
            <person name="Zhang H."/>
        </authorList>
    </citation>
    <scope>NUCLEOTIDE SEQUENCE</scope>
    <source>
        <strain evidence="1">3651</strain>
    </source>
</reference>
<sequence>MLATNPLTQKFHLLFQWASLSHTSPTPSTSHINTNNKIPVCNPTHMNRSFANYDSRISPPYGFKVFGRPEFGFQHSGLRSLPVSSGGGGGSGGKAGGRFGGSSGGGGNNAGGLVGVTSHCFHDKDACYLS</sequence>
<proteinExistence type="predicted"/>
<protein>
    <submittedName>
        <fullName evidence="1">Uncharacterized protein</fullName>
    </submittedName>
</protein>
<accession>A0AAE2CTH7</accession>
<dbReference type="EMBL" id="JACGWO010000003">
    <property type="protein sequence ID" value="KAK4433579.1"/>
    <property type="molecule type" value="Genomic_DNA"/>
</dbReference>
<evidence type="ECO:0000313" key="1">
    <source>
        <dbReference type="EMBL" id="KAK4433579.1"/>
    </source>
</evidence>
<name>A0AAE2CTH7_9LAMI</name>
<evidence type="ECO:0000313" key="2">
    <source>
        <dbReference type="Proteomes" id="UP001293254"/>
    </source>
</evidence>
<dbReference type="Proteomes" id="UP001293254">
    <property type="component" value="Unassembled WGS sequence"/>
</dbReference>
<gene>
    <name evidence="1" type="ORF">Salat_1120300</name>
</gene>
<organism evidence="1 2">
    <name type="scientific">Sesamum alatum</name>
    <dbReference type="NCBI Taxonomy" id="300844"/>
    <lineage>
        <taxon>Eukaryota</taxon>
        <taxon>Viridiplantae</taxon>
        <taxon>Streptophyta</taxon>
        <taxon>Embryophyta</taxon>
        <taxon>Tracheophyta</taxon>
        <taxon>Spermatophyta</taxon>
        <taxon>Magnoliopsida</taxon>
        <taxon>eudicotyledons</taxon>
        <taxon>Gunneridae</taxon>
        <taxon>Pentapetalae</taxon>
        <taxon>asterids</taxon>
        <taxon>lamiids</taxon>
        <taxon>Lamiales</taxon>
        <taxon>Pedaliaceae</taxon>
        <taxon>Sesamum</taxon>
    </lineage>
</organism>
<comment type="caution">
    <text evidence="1">The sequence shown here is derived from an EMBL/GenBank/DDBJ whole genome shotgun (WGS) entry which is preliminary data.</text>
</comment>
<dbReference type="AlphaFoldDB" id="A0AAE2CTH7"/>
<keyword evidence="2" id="KW-1185">Reference proteome</keyword>